<dbReference type="EMBL" id="BRZM01000068">
    <property type="protein sequence ID" value="GLD64223.1"/>
    <property type="molecule type" value="Genomic_DNA"/>
</dbReference>
<feature type="signal peptide" evidence="1">
    <location>
        <begin position="1"/>
        <end position="17"/>
    </location>
</feature>
<dbReference type="AlphaFoldDB" id="A0AAD3N1S7"/>
<comment type="caution">
    <text evidence="3">The sequence shown here is derived from an EMBL/GenBank/DDBJ whole genome shotgun (WGS) entry which is preliminary data.</text>
</comment>
<accession>A0AAD3N1S7</accession>
<gene>
    <name evidence="3" type="ORF">AKAME5_001577700</name>
</gene>
<dbReference type="InterPro" id="IPR000595">
    <property type="entry name" value="cNMP-bd_dom"/>
</dbReference>
<dbReference type="Proteomes" id="UP001279410">
    <property type="component" value="Unassembled WGS sequence"/>
</dbReference>
<name>A0AAD3N1S7_LATJO</name>
<sequence>MWLFLALTHVKLWAIDRQCFQTIMVRTGLIKHAEYMDFSGLHSTPQTKLTSKAQTVGRGIRLCPNSFPDSVFPPSGSSGLSKLAGVMEEVNVTQEDSANQEQYTSELARGDWFGERRCRIIGIKGQAGVPQ</sequence>
<evidence type="ECO:0000313" key="3">
    <source>
        <dbReference type="EMBL" id="GLD64223.1"/>
    </source>
</evidence>
<evidence type="ECO:0000259" key="2">
    <source>
        <dbReference type="PROSITE" id="PS50042"/>
    </source>
</evidence>
<reference evidence="3" key="1">
    <citation type="submission" date="2022-08" db="EMBL/GenBank/DDBJ databases">
        <title>Genome sequencing of akame (Lates japonicus).</title>
        <authorList>
            <person name="Hashiguchi Y."/>
            <person name="Takahashi H."/>
        </authorList>
    </citation>
    <scope>NUCLEOTIDE SEQUENCE</scope>
    <source>
        <strain evidence="3">Kochi</strain>
    </source>
</reference>
<feature type="chain" id="PRO_5042258491" evidence="1">
    <location>
        <begin position="18"/>
        <end position="131"/>
    </location>
</feature>
<keyword evidence="4" id="KW-1185">Reference proteome</keyword>
<dbReference type="PROSITE" id="PS50042">
    <property type="entry name" value="CNMP_BINDING_3"/>
    <property type="match status" value="1"/>
</dbReference>
<dbReference type="GO" id="GO:0016301">
    <property type="term" value="F:kinase activity"/>
    <property type="evidence" value="ECO:0007669"/>
    <property type="project" value="UniProtKB-KW"/>
</dbReference>
<protein>
    <submittedName>
        <fullName evidence="3">cGMP-dependent protein kinase 1-like protein</fullName>
    </submittedName>
</protein>
<feature type="domain" description="Cyclic nucleotide-binding" evidence="2">
    <location>
        <begin position="6"/>
        <end position="41"/>
    </location>
</feature>
<evidence type="ECO:0000256" key="1">
    <source>
        <dbReference type="SAM" id="SignalP"/>
    </source>
</evidence>
<keyword evidence="3" id="KW-0418">Kinase</keyword>
<keyword evidence="1" id="KW-0732">Signal</keyword>
<evidence type="ECO:0000313" key="4">
    <source>
        <dbReference type="Proteomes" id="UP001279410"/>
    </source>
</evidence>
<organism evidence="3 4">
    <name type="scientific">Lates japonicus</name>
    <name type="common">Japanese lates</name>
    <dbReference type="NCBI Taxonomy" id="270547"/>
    <lineage>
        <taxon>Eukaryota</taxon>
        <taxon>Metazoa</taxon>
        <taxon>Chordata</taxon>
        <taxon>Craniata</taxon>
        <taxon>Vertebrata</taxon>
        <taxon>Euteleostomi</taxon>
        <taxon>Actinopterygii</taxon>
        <taxon>Neopterygii</taxon>
        <taxon>Teleostei</taxon>
        <taxon>Neoteleostei</taxon>
        <taxon>Acanthomorphata</taxon>
        <taxon>Carangaria</taxon>
        <taxon>Carangaria incertae sedis</taxon>
        <taxon>Centropomidae</taxon>
        <taxon>Lates</taxon>
    </lineage>
</organism>
<keyword evidence="3" id="KW-0808">Transferase</keyword>
<proteinExistence type="predicted"/>